<reference evidence="1" key="1">
    <citation type="journal article" date="2017" name="Int. J. Antimicrob. Agents">
        <title>Sequencing and comparative genomics analysis of the IncHI2 plasmids pT5282-mphA and p112298-catA and the IncHI5 plasmid pYNKP001-dfrA.</title>
        <authorList>
            <person name="Liang Q."/>
            <person name="Yin Z."/>
            <person name="Zhao Y."/>
            <person name="Liang L."/>
            <person name="Feng J."/>
            <person name="Zhan Z."/>
            <person name="Wang H."/>
            <person name="Song Y."/>
            <person name="Tong Y."/>
            <person name="Wu W."/>
            <person name="Chen W."/>
            <person name="Wang J."/>
            <person name="Jiang L."/>
            <person name="Zhou D."/>
        </authorList>
    </citation>
    <scope>NUCLEOTIDE SEQUENCE</scope>
    <source>
        <strain evidence="1">112298</strain>
        <plasmid evidence="1">p112298-catA</plasmid>
    </source>
</reference>
<geneLocation type="plasmid" evidence="1">
    <name>p112298-catA</name>
</geneLocation>
<accession>A0A1V0M1M9</accession>
<sequence>MGNTTPVVVTSQRQRGCFHVSTAPVVEQLCWGSANEATKRSEYYWSSAPECSYKKQKLEHQKGKLGQGINVQKKQLCCDLRTRKQAGQDSLGAYDATTDVRVVSL</sequence>
<gene>
    <name evidence="1" type="primary">tnpC</name>
</gene>
<keyword evidence="1" id="KW-0614">Plasmid</keyword>
<proteinExistence type="predicted"/>
<dbReference type="AlphaFoldDB" id="A0A1V0M1M9"/>
<name>A0A1V0M1M9_CITFR</name>
<evidence type="ECO:0000313" key="1">
    <source>
        <dbReference type="EMBL" id="ARD68798.1"/>
    </source>
</evidence>
<dbReference type="EMBL" id="KY270851">
    <property type="protein sequence ID" value="ARD68798.1"/>
    <property type="molecule type" value="Genomic_DNA"/>
</dbReference>
<protein>
    <submittedName>
        <fullName evidence="1">ISCfr10 transposase C</fullName>
    </submittedName>
</protein>
<organism evidence="1">
    <name type="scientific">Citrobacter freundii</name>
    <dbReference type="NCBI Taxonomy" id="546"/>
    <lineage>
        <taxon>Bacteria</taxon>
        <taxon>Pseudomonadati</taxon>
        <taxon>Pseudomonadota</taxon>
        <taxon>Gammaproteobacteria</taxon>
        <taxon>Enterobacterales</taxon>
        <taxon>Enterobacteriaceae</taxon>
        <taxon>Citrobacter</taxon>
        <taxon>Citrobacter freundii complex</taxon>
    </lineage>
</organism>